<reference evidence="3 4" key="1">
    <citation type="submission" date="2018-06" db="EMBL/GenBank/DDBJ databases">
        <authorList>
            <consortium name="Pathogen Informatics"/>
            <person name="Doyle S."/>
        </authorList>
    </citation>
    <scope>NUCLEOTIDE SEQUENCE [LARGE SCALE GENOMIC DNA]</scope>
    <source>
        <strain evidence="3 4">NCTC9073</strain>
    </source>
</reference>
<gene>
    <name evidence="3" type="primary">cyoB_1</name>
    <name evidence="3" type="ORF">NCTC9073_02964</name>
</gene>
<dbReference type="EC" id="1.10.3.-" evidence="3"/>
<feature type="region of interest" description="Disordered" evidence="1">
    <location>
        <begin position="88"/>
        <end position="108"/>
    </location>
</feature>
<name>A0A2X1MYS3_ECOLX</name>
<evidence type="ECO:0000313" key="3">
    <source>
        <dbReference type="EMBL" id="SPX11621.1"/>
    </source>
</evidence>
<dbReference type="AlphaFoldDB" id="A0A2X1MYS3"/>
<dbReference type="Gene3D" id="1.20.210.10">
    <property type="entry name" value="Cytochrome c oxidase-like, subunit I domain"/>
    <property type="match status" value="1"/>
</dbReference>
<keyword evidence="2" id="KW-1133">Transmembrane helix</keyword>
<keyword evidence="2" id="KW-0472">Membrane</keyword>
<sequence>MFGKLSLDAVPFHEPIVMVTIAGIILGGLALVGLITYFGKWTYLWKEWLTSVDHKRLGIMYIIVAIVMLLRGFADAIMMRSQQALASAGRSGLPATSPLRSDLHRAPA</sequence>
<evidence type="ECO:0000256" key="2">
    <source>
        <dbReference type="SAM" id="Phobius"/>
    </source>
</evidence>
<dbReference type="SUPFAM" id="SSF81442">
    <property type="entry name" value="Cytochrome c oxidase subunit I-like"/>
    <property type="match status" value="1"/>
</dbReference>
<keyword evidence="2" id="KW-0812">Transmembrane</keyword>
<feature type="transmembrane region" description="Helical" evidence="2">
    <location>
        <begin position="16"/>
        <end position="38"/>
    </location>
</feature>
<evidence type="ECO:0000313" key="4">
    <source>
        <dbReference type="Proteomes" id="UP000250780"/>
    </source>
</evidence>
<evidence type="ECO:0000256" key="1">
    <source>
        <dbReference type="SAM" id="MobiDB-lite"/>
    </source>
</evidence>
<organism evidence="3 4">
    <name type="scientific">Escherichia coli</name>
    <dbReference type="NCBI Taxonomy" id="562"/>
    <lineage>
        <taxon>Bacteria</taxon>
        <taxon>Pseudomonadati</taxon>
        <taxon>Pseudomonadota</taxon>
        <taxon>Gammaproteobacteria</taxon>
        <taxon>Enterobacterales</taxon>
        <taxon>Enterobacteriaceae</taxon>
        <taxon>Escherichia</taxon>
    </lineage>
</organism>
<protein>
    <submittedName>
        <fullName evidence="3">Cytochrome o ubiquinol oxidase subunit I</fullName>
        <ecNumber evidence="3">1.10.3.-</ecNumber>
    </submittedName>
</protein>
<dbReference type="Proteomes" id="UP000250780">
    <property type="component" value="Unassembled WGS sequence"/>
</dbReference>
<proteinExistence type="predicted"/>
<dbReference type="InterPro" id="IPR036927">
    <property type="entry name" value="Cyt_c_oxase-like_su1_sf"/>
</dbReference>
<feature type="transmembrane region" description="Helical" evidence="2">
    <location>
        <begin position="58"/>
        <end position="74"/>
    </location>
</feature>
<accession>A0A2X1MYS3</accession>
<keyword evidence="3" id="KW-0560">Oxidoreductase</keyword>
<dbReference type="GO" id="GO:0016491">
    <property type="term" value="F:oxidoreductase activity"/>
    <property type="evidence" value="ECO:0007669"/>
    <property type="project" value="UniProtKB-KW"/>
</dbReference>
<dbReference type="EMBL" id="UASD01000008">
    <property type="protein sequence ID" value="SPX11621.1"/>
    <property type="molecule type" value="Genomic_DNA"/>
</dbReference>